<keyword evidence="3" id="KW-0227">DNA damage</keyword>
<dbReference type="PANTHER" id="PTHR33693">
    <property type="entry name" value="TYPE-5 URACIL-DNA GLYCOSYLASE"/>
    <property type="match status" value="1"/>
</dbReference>
<keyword evidence="6" id="KW-0411">Iron-sulfur</keyword>
<dbReference type="EC" id="3.2.2.27" evidence="9"/>
<keyword evidence="7" id="KW-0234">DNA repair</keyword>
<protein>
    <submittedName>
        <fullName evidence="9">Uracil-DNA glycosylase</fullName>
        <ecNumber evidence="9">3.2.2.27</ecNumber>
    </submittedName>
</protein>
<dbReference type="SUPFAM" id="SSF52141">
    <property type="entry name" value="Uracil-DNA glycosylase-like"/>
    <property type="match status" value="1"/>
</dbReference>
<dbReference type="Gene3D" id="3.40.470.10">
    <property type="entry name" value="Uracil-DNA glycosylase-like domain"/>
    <property type="match status" value="1"/>
</dbReference>
<organism evidence="9 10">
    <name type="scientific">Ectobacillus funiculus</name>
    <dbReference type="NCBI Taxonomy" id="137993"/>
    <lineage>
        <taxon>Bacteria</taxon>
        <taxon>Bacillati</taxon>
        <taxon>Bacillota</taxon>
        <taxon>Bacilli</taxon>
        <taxon>Bacillales</taxon>
        <taxon>Bacillaceae</taxon>
        <taxon>Ectobacillus</taxon>
    </lineage>
</organism>
<evidence type="ECO:0000256" key="6">
    <source>
        <dbReference type="ARBA" id="ARBA00023014"/>
    </source>
</evidence>
<keyword evidence="2" id="KW-0479">Metal-binding</keyword>
<evidence type="ECO:0000256" key="2">
    <source>
        <dbReference type="ARBA" id="ARBA00022723"/>
    </source>
</evidence>
<dbReference type="PANTHER" id="PTHR33693:SF1">
    <property type="entry name" value="TYPE-4 URACIL-DNA GLYCOSYLASE"/>
    <property type="match status" value="1"/>
</dbReference>
<accession>A0ABV5WFQ3</accession>
<keyword evidence="9" id="KW-0326">Glycosidase</keyword>
<dbReference type="Pfam" id="PF03167">
    <property type="entry name" value="UDG"/>
    <property type="match status" value="1"/>
</dbReference>
<evidence type="ECO:0000256" key="3">
    <source>
        <dbReference type="ARBA" id="ARBA00022763"/>
    </source>
</evidence>
<gene>
    <name evidence="9" type="ORF">ACFFMS_12460</name>
</gene>
<name>A0ABV5WFQ3_9BACI</name>
<evidence type="ECO:0000313" key="10">
    <source>
        <dbReference type="Proteomes" id="UP001589609"/>
    </source>
</evidence>
<feature type="domain" description="Uracil-DNA glycosylase-like" evidence="8">
    <location>
        <begin position="143"/>
        <end position="293"/>
    </location>
</feature>
<keyword evidence="1" id="KW-0004">4Fe-4S</keyword>
<dbReference type="GO" id="GO:0004844">
    <property type="term" value="F:uracil DNA N-glycosylase activity"/>
    <property type="evidence" value="ECO:0007669"/>
    <property type="project" value="UniProtKB-EC"/>
</dbReference>
<evidence type="ECO:0000259" key="8">
    <source>
        <dbReference type="SMART" id="SM00986"/>
    </source>
</evidence>
<evidence type="ECO:0000256" key="4">
    <source>
        <dbReference type="ARBA" id="ARBA00022801"/>
    </source>
</evidence>
<evidence type="ECO:0000256" key="1">
    <source>
        <dbReference type="ARBA" id="ARBA00022485"/>
    </source>
</evidence>
<comment type="caution">
    <text evidence="9">The sequence shown here is derived from an EMBL/GenBank/DDBJ whole genome shotgun (WGS) entry which is preliminary data.</text>
</comment>
<dbReference type="InterPro" id="IPR005122">
    <property type="entry name" value="Uracil-DNA_glycosylase-like"/>
</dbReference>
<dbReference type="SMART" id="SM00987">
    <property type="entry name" value="UreE_C"/>
    <property type="match status" value="1"/>
</dbReference>
<dbReference type="CDD" id="cd10030">
    <property type="entry name" value="UDG-F4_TTUDGA_SPO1dp_like"/>
    <property type="match status" value="1"/>
</dbReference>
<sequence length="325" mass="37013">MMGENFLRLKEIANTIIPYEITLMTHYDGQEDSIEMRGKNLNISVINENSQFDYQIKLSDEKGLAVTIPCNGVEIIEEYRNTDRLIIEIYLFVHEGIARMTVKGKEVIITNTDTDIKYSNLIIEAKGCRNCEAMKDTEAIIGYQNGNLNADIMFIAEAPGPRGADLTGIPLHGDVTGNNFEKLLSSTKWTRSDVYITNAVLCCPTDETGKVRSPTKQEVTNCHPYLARIIELVNPKVIVTLGKKALEALKEIETHQLLLKEDVGTYTKWNNRWLYPLYHPSPQVINTKIRTMSQQRIDFGQLDHNFRMRISKGLEPINYQKGEKE</sequence>
<dbReference type="InterPro" id="IPR036895">
    <property type="entry name" value="Uracil-DNA_glycosylase-like_sf"/>
</dbReference>
<dbReference type="SMART" id="SM00986">
    <property type="entry name" value="UDG"/>
    <property type="match status" value="1"/>
</dbReference>
<keyword evidence="4 9" id="KW-0378">Hydrolase</keyword>
<dbReference type="Proteomes" id="UP001589609">
    <property type="component" value="Unassembled WGS sequence"/>
</dbReference>
<keyword evidence="5" id="KW-0408">Iron</keyword>
<reference evidence="9 10" key="1">
    <citation type="submission" date="2024-09" db="EMBL/GenBank/DDBJ databases">
        <authorList>
            <person name="Sun Q."/>
            <person name="Mori K."/>
        </authorList>
    </citation>
    <scope>NUCLEOTIDE SEQUENCE [LARGE SCALE GENOMIC DNA]</scope>
    <source>
        <strain evidence="9 10">JCM 11201</strain>
    </source>
</reference>
<proteinExistence type="predicted"/>
<dbReference type="RefSeq" id="WP_379949550.1">
    <property type="nucleotide sequence ID" value="NZ_JBHMAF010000066.1"/>
</dbReference>
<evidence type="ECO:0000313" key="9">
    <source>
        <dbReference type="EMBL" id="MFB9759253.1"/>
    </source>
</evidence>
<dbReference type="InterPro" id="IPR051536">
    <property type="entry name" value="UDG_Type-4/5"/>
</dbReference>
<dbReference type="EMBL" id="JBHMAF010000066">
    <property type="protein sequence ID" value="MFB9759253.1"/>
    <property type="molecule type" value="Genomic_DNA"/>
</dbReference>
<keyword evidence="10" id="KW-1185">Reference proteome</keyword>
<evidence type="ECO:0000256" key="7">
    <source>
        <dbReference type="ARBA" id="ARBA00023204"/>
    </source>
</evidence>
<evidence type="ECO:0000256" key="5">
    <source>
        <dbReference type="ARBA" id="ARBA00023004"/>
    </source>
</evidence>